<feature type="repeat" description="TPR" evidence="2">
    <location>
        <begin position="231"/>
        <end position="264"/>
    </location>
</feature>
<evidence type="ECO:0000313" key="4">
    <source>
        <dbReference type="EMBL" id="RJG51576.1"/>
    </source>
</evidence>
<sequence length="552" mass="62457">MMKYSKFFQSKKILLVDDCPMIVSATRTMLINNGCDSQHIYNAGDAKRTLELCKARQYDFIICDYNLGKGTDGLQLLEILQQSALLSQKTVVFVVTAEAARSVFYGFSEYEPDGYLIKPVKIQQIAARLMKAYAQRQALIGIENTYQAEGLSAAQQYALRYPQNSAIRLKQAELLARQHQLQEAKAACVCLVKENNNKAKLYFAQLLVDQEDYELAVQYLEKLIKLPEIRIQALQMKAQCYMSLKRFDKASEIFAKASELAPNNIERLLVQFNLAEVREDYDELLELGDKISRKVVNSHWESVAIYAAALRAAFRKCQQSQASGPLMTLMIRQLRNIEQRFASAEHKLHKRVLSAHFNIIKGDIKDSFEELEGVELALVQEAEKHAQNNLSAPVHFYLCLDLACAYLSAGQLEQAMQKLQHVLSMLSPDPTLAASEQLMVRSMLERVSERQEKAQKLQHASESAIERGANMDAAIYGLSAWQVKPYDCDIALNLLKVFTKAIPMNVPISQLKTTISQVQTTLDLERESVELPVWYRPALREVNRSFAAIAKG</sequence>
<dbReference type="PROSITE" id="PS50110">
    <property type="entry name" value="RESPONSE_REGULATORY"/>
    <property type="match status" value="1"/>
</dbReference>
<dbReference type="OrthoDB" id="7298659at2"/>
<accession>A0A418YKS9</accession>
<evidence type="ECO:0000256" key="1">
    <source>
        <dbReference type="PROSITE-ProRule" id="PRU00169"/>
    </source>
</evidence>
<gene>
    <name evidence="4" type="ORF">D1Z90_02270</name>
</gene>
<dbReference type="InterPro" id="IPR011990">
    <property type="entry name" value="TPR-like_helical_dom_sf"/>
</dbReference>
<keyword evidence="1" id="KW-0597">Phosphoprotein</keyword>
<reference evidence="4 5" key="1">
    <citation type="submission" date="2018-09" db="EMBL/GenBank/DDBJ databases">
        <authorList>
            <person name="Wang F."/>
        </authorList>
    </citation>
    <scope>NUCLEOTIDE SEQUENCE [LARGE SCALE GENOMIC DNA]</scope>
    <source>
        <strain evidence="4 5">PLHSC7-2</strain>
    </source>
</reference>
<dbReference type="SUPFAM" id="SSF48452">
    <property type="entry name" value="TPR-like"/>
    <property type="match status" value="1"/>
</dbReference>
<feature type="modified residue" description="4-aspartylphosphate" evidence="1">
    <location>
        <position position="64"/>
    </location>
</feature>
<dbReference type="InterPro" id="IPR019734">
    <property type="entry name" value="TPR_rpt"/>
</dbReference>
<feature type="domain" description="Response regulatory" evidence="3">
    <location>
        <begin position="12"/>
        <end position="133"/>
    </location>
</feature>
<protein>
    <submittedName>
        <fullName evidence="4">Response regulator</fullName>
    </submittedName>
</protein>
<keyword evidence="5" id="KW-1185">Reference proteome</keyword>
<proteinExistence type="predicted"/>
<comment type="caution">
    <text evidence="4">The sequence shown here is derived from an EMBL/GenBank/DDBJ whole genome shotgun (WGS) entry which is preliminary data.</text>
</comment>
<dbReference type="InterPro" id="IPR011006">
    <property type="entry name" value="CheY-like_superfamily"/>
</dbReference>
<dbReference type="AlphaFoldDB" id="A0A418YKS9"/>
<evidence type="ECO:0000313" key="5">
    <source>
        <dbReference type="Proteomes" id="UP000283255"/>
    </source>
</evidence>
<dbReference type="EMBL" id="QZCH01000001">
    <property type="protein sequence ID" value="RJG51576.1"/>
    <property type="molecule type" value="Genomic_DNA"/>
</dbReference>
<dbReference type="Gene3D" id="3.40.50.2300">
    <property type="match status" value="1"/>
</dbReference>
<evidence type="ECO:0000256" key="2">
    <source>
        <dbReference type="PROSITE-ProRule" id="PRU00339"/>
    </source>
</evidence>
<dbReference type="PROSITE" id="PS50005">
    <property type="entry name" value="TPR"/>
    <property type="match status" value="1"/>
</dbReference>
<dbReference type="PANTHER" id="PTHR43228:SF1">
    <property type="entry name" value="TWO-COMPONENT RESPONSE REGULATOR ARR22"/>
    <property type="match status" value="1"/>
</dbReference>
<dbReference type="Pfam" id="PF14559">
    <property type="entry name" value="TPR_19"/>
    <property type="match status" value="1"/>
</dbReference>
<dbReference type="Pfam" id="PF00072">
    <property type="entry name" value="Response_reg"/>
    <property type="match status" value="1"/>
</dbReference>
<dbReference type="Gene3D" id="1.25.40.10">
    <property type="entry name" value="Tetratricopeptide repeat domain"/>
    <property type="match status" value="1"/>
</dbReference>
<name>A0A418YKS9_9GAMM</name>
<dbReference type="GO" id="GO:0000160">
    <property type="term" value="P:phosphorelay signal transduction system"/>
    <property type="evidence" value="ECO:0007669"/>
    <property type="project" value="InterPro"/>
</dbReference>
<dbReference type="Proteomes" id="UP000283255">
    <property type="component" value="Unassembled WGS sequence"/>
</dbReference>
<dbReference type="RefSeq" id="WP_119909100.1">
    <property type="nucleotide sequence ID" value="NZ_QZCH01000001.1"/>
</dbReference>
<dbReference type="SMART" id="SM00028">
    <property type="entry name" value="TPR"/>
    <property type="match status" value="3"/>
</dbReference>
<dbReference type="InterPro" id="IPR001789">
    <property type="entry name" value="Sig_transdc_resp-reg_receiver"/>
</dbReference>
<dbReference type="SMART" id="SM00448">
    <property type="entry name" value="REC"/>
    <property type="match status" value="1"/>
</dbReference>
<dbReference type="InterPro" id="IPR052048">
    <property type="entry name" value="ST_Response_Regulator"/>
</dbReference>
<reference evidence="4 5" key="2">
    <citation type="submission" date="2019-01" db="EMBL/GenBank/DDBJ databases">
        <title>Motilimonas pumilus sp. nov., isolated from the gut of sea cucumber (Apostichopus japonicus).</title>
        <authorList>
            <person name="Wang F.-Q."/>
            <person name="Ren L.-H."/>
            <person name="Lin Y.-W."/>
            <person name="Sun G.-H."/>
            <person name="Du Z.-J."/>
            <person name="Zhao J.-X."/>
            <person name="Liu X.-J."/>
            <person name="Liu L.-J."/>
        </authorList>
    </citation>
    <scope>NUCLEOTIDE SEQUENCE [LARGE SCALE GENOMIC DNA]</scope>
    <source>
        <strain evidence="4 5">PLHSC7-2</strain>
    </source>
</reference>
<organism evidence="4 5">
    <name type="scientific">Motilimonas pumila</name>
    <dbReference type="NCBI Taxonomy" id="2303987"/>
    <lineage>
        <taxon>Bacteria</taxon>
        <taxon>Pseudomonadati</taxon>
        <taxon>Pseudomonadota</taxon>
        <taxon>Gammaproteobacteria</taxon>
        <taxon>Alteromonadales</taxon>
        <taxon>Alteromonadales genera incertae sedis</taxon>
        <taxon>Motilimonas</taxon>
    </lineage>
</organism>
<keyword evidence="2" id="KW-0802">TPR repeat</keyword>
<evidence type="ECO:0000259" key="3">
    <source>
        <dbReference type="PROSITE" id="PS50110"/>
    </source>
</evidence>
<dbReference type="SUPFAM" id="SSF52172">
    <property type="entry name" value="CheY-like"/>
    <property type="match status" value="1"/>
</dbReference>
<dbReference type="PANTHER" id="PTHR43228">
    <property type="entry name" value="TWO-COMPONENT RESPONSE REGULATOR"/>
    <property type="match status" value="1"/>
</dbReference>